<proteinExistence type="predicted"/>
<evidence type="ECO:0000256" key="1">
    <source>
        <dbReference type="SAM" id="MobiDB-lite"/>
    </source>
</evidence>
<dbReference type="PANTHER" id="PTHR11614">
    <property type="entry name" value="PHOSPHOLIPASE-RELATED"/>
    <property type="match status" value="1"/>
</dbReference>
<organism evidence="3 4">
    <name type="scientific">Trametes cubensis</name>
    <dbReference type="NCBI Taxonomy" id="1111947"/>
    <lineage>
        <taxon>Eukaryota</taxon>
        <taxon>Fungi</taxon>
        <taxon>Dikarya</taxon>
        <taxon>Basidiomycota</taxon>
        <taxon>Agaricomycotina</taxon>
        <taxon>Agaricomycetes</taxon>
        <taxon>Polyporales</taxon>
        <taxon>Polyporaceae</taxon>
        <taxon>Trametes</taxon>
    </lineage>
</organism>
<dbReference type="EMBL" id="JAPEVG010000266">
    <property type="protein sequence ID" value="KAJ8470003.1"/>
    <property type="molecule type" value="Genomic_DNA"/>
</dbReference>
<dbReference type="SUPFAM" id="SSF53474">
    <property type="entry name" value="alpha/beta-Hydrolases"/>
    <property type="match status" value="1"/>
</dbReference>
<dbReference type="Pfam" id="PF12146">
    <property type="entry name" value="Hydrolase_4"/>
    <property type="match status" value="1"/>
</dbReference>
<dbReference type="InterPro" id="IPR022742">
    <property type="entry name" value="Hydrolase_4"/>
</dbReference>
<feature type="domain" description="Serine aminopeptidase S33" evidence="2">
    <location>
        <begin position="56"/>
        <end position="310"/>
    </location>
</feature>
<dbReference type="InterPro" id="IPR029058">
    <property type="entry name" value="AB_hydrolase_fold"/>
</dbReference>
<dbReference type="Gene3D" id="3.40.50.1820">
    <property type="entry name" value="alpha/beta hydrolase"/>
    <property type="match status" value="1"/>
</dbReference>
<comment type="caution">
    <text evidence="3">The sequence shown here is derived from an EMBL/GenBank/DDBJ whole genome shotgun (WGS) entry which is preliminary data.</text>
</comment>
<dbReference type="Proteomes" id="UP001215151">
    <property type="component" value="Unassembled WGS sequence"/>
</dbReference>
<reference evidence="3" key="1">
    <citation type="submission" date="2022-11" db="EMBL/GenBank/DDBJ databases">
        <title>Genome Sequence of Cubamyces cubensis.</title>
        <authorList>
            <person name="Buettner E."/>
        </authorList>
    </citation>
    <scope>NUCLEOTIDE SEQUENCE</scope>
    <source>
        <strain evidence="3">MPL-01</strain>
    </source>
</reference>
<evidence type="ECO:0000259" key="2">
    <source>
        <dbReference type="Pfam" id="PF12146"/>
    </source>
</evidence>
<protein>
    <recommendedName>
        <fullName evidence="2">Serine aminopeptidase S33 domain-containing protein</fullName>
    </recommendedName>
</protein>
<accession>A0AAD7TND2</accession>
<name>A0AAD7TND2_9APHY</name>
<evidence type="ECO:0000313" key="3">
    <source>
        <dbReference type="EMBL" id="KAJ8470003.1"/>
    </source>
</evidence>
<dbReference type="AlphaFoldDB" id="A0AAD7TND2"/>
<gene>
    <name evidence="3" type="ORF">ONZ51_g8629</name>
</gene>
<sequence>MDMTTTTTTRSPDASASASATATSAPSTSTPPPFTEAWLPGYDGLQFYTRTYHAPSPRAVLLFVHGFAEHTGRYEWAHGVYASRGITVFTYDQRGFGRTALDSKHKSKSSSYGKTGWPDQLSDIEWWVKKLKSEYPSLPLFLMGHSMGGGLALAFPTRPTPPPALETLALLSGVIASSPLLLQTNPASKILRYVGGKASLLLPNFLFDAPVPVEDLSHDAAANEANAKDPWIIQKGSLRGLRDMLSGGEQLLWNDYKRWPRSLPLCIVHGTADRVTSFAAAEEFLNKVDAADKELKPFPDGFHELVHEPDGVKERFVDECISWILKHVDASTRGEEALEGVSKL</sequence>
<feature type="compositionally biased region" description="Low complexity" evidence="1">
    <location>
        <begin position="1"/>
        <end position="28"/>
    </location>
</feature>
<evidence type="ECO:0000313" key="4">
    <source>
        <dbReference type="Proteomes" id="UP001215151"/>
    </source>
</evidence>
<dbReference type="InterPro" id="IPR051044">
    <property type="entry name" value="MAG_DAG_Lipase"/>
</dbReference>
<feature type="region of interest" description="Disordered" evidence="1">
    <location>
        <begin position="1"/>
        <end position="33"/>
    </location>
</feature>
<keyword evidence="4" id="KW-1185">Reference proteome</keyword>